<keyword evidence="4" id="KW-0418">Kinase</keyword>
<keyword evidence="1" id="KW-0723">Serine/threonine-protein kinase</keyword>
<dbReference type="PANTHER" id="PTHR24353">
    <property type="entry name" value="CYCLIC NUCLEOTIDE-DEPENDENT PROTEIN KINASE"/>
    <property type="match status" value="1"/>
</dbReference>
<dbReference type="Gene3D" id="3.30.200.20">
    <property type="entry name" value="Phosphorylase Kinase, domain 1"/>
    <property type="match status" value="1"/>
</dbReference>
<comment type="caution">
    <text evidence="7">The sequence shown here is derived from an EMBL/GenBank/DDBJ whole genome shotgun (WGS) entry which is preliminary data.</text>
</comment>
<dbReference type="InterPro" id="IPR008271">
    <property type="entry name" value="Ser/Thr_kinase_AS"/>
</dbReference>
<dbReference type="InterPro" id="IPR000719">
    <property type="entry name" value="Prot_kinase_dom"/>
</dbReference>
<feature type="domain" description="Protein kinase" evidence="6">
    <location>
        <begin position="1"/>
        <end position="250"/>
    </location>
</feature>
<evidence type="ECO:0000313" key="7">
    <source>
        <dbReference type="EMBL" id="GMF37620.1"/>
    </source>
</evidence>
<evidence type="ECO:0000256" key="4">
    <source>
        <dbReference type="ARBA" id="ARBA00022777"/>
    </source>
</evidence>
<dbReference type="InterPro" id="IPR011009">
    <property type="entry name" value="Kinase-like_dom_sf"/>
</dbReference>
<dbReference type="GO" id="GO:0005524">
    <property type="term" value="F:ATP binding"/>
    <property type="evidence" value="ECO:0007669"/>
    <property type="project" value="UniProtKB-KW"/>
</dbReference>
<reference evidence="7" key="1">
    <citation type="submission" date="2023-04" db="EMBL/GenBank/DDBJ databases">
        <title>Phytophthora fragariaefolia NBRC 109709.</title>
        <authorList>
            <person name="Ichikawa N."/>
            <person name="Sato H."/>
            <person name="Tonouchi N."/>
        </authorList>
    </citation>
    <scope>NUCLEOTIDE SEQUENCE</scope>
    <source>
        <strain evidence="7">NBRC 109709</strain>
    </source>
</reference>
<evidence type="ECO:0000313" key="8">
    <source>
        <dbReference type="Proteomes" id="UP001165121"/>
    </source>
</evidence>
<organism evidence="7 8">
    <name type="scientific">Phytophthora fragariaefolia</name>
    <dbReference type="NCBI Taxonomy" id="1490495"/>
    <lineage>
        <taxon>Eukaryota</taxon>
        <taxon>Sar</taxon>
        <taxon>Stramenopiles</taxon>
        <taxon>Oomycota</taxon>
        <taxon>Peronosporomycetes</taxon>
        <taxon>Peronosporales</taxon>
        <taxon>Peronosporaceae</taxon>
        <taxon>Phytophthora</taxon>
    </lineage>
</organism>
<dbReference type="SUPFAM" id="SSF56112">
    <property type="entry name" value="Protein kinase-like (PK-like)"/>
    <property type="match status" value="1"/>
</dbReference>
<dbReference type="GO" id="GO:0005952">
    <property type="term" value="C:cAMP-dependent protein kinase complex"/>
    <property type="evidence" value="ECO:0007669"/>
    <property type="project" value="TreeGrafter"/>
</dbReference>
<proteinExistence type="predicted"/>
<evidence type="ECO:0000256" key="1">
    <source>
        <dbReference type="ARBA" id="ARBA00022527"/>
    </source>
</evidence>
<dbReference type="Proteomes" id="UP001165121">
    <property type="component" value="Unassembled WGS sequence"/>
</dbReference>
<dbReference type="PANTHER" id="PTHR24353:SF37">
    <property type="entry name" value="CAMP-DEPENDENT PROTEIN KINASE CATALYTIC SUBUNIT PRKX"/>
    <property type="match status" value="1"/>
</dbReference>
<keyword evidence="2" id="KW-0808">Transferase</keyword>
<keyword evidence="3" id="KW-0547">Nucleotide-binding</keyword>
<name>A0A9W7CRK3_9STRA</name>
<dbReference type="AlphaFoldDB" id="A0A9W7CRK3"/>
<keyword evidence="8" id="KW-1185">Reference proteome</keyword>
<dbReference type="Gene3D" id="1.10.510.10">
    <property type="entry name" value="Transferase(Phosphotransferase) domain 1"/>
    <property type="match status" value="1"/>
</dbReference>
<evidence type="ECO:0000256" key="3">
    <source>
        <dbReference type="ARBA" id="ARBA00022741"/>
    </source>
</evidence>
<dbReference type="PROSITE" id="PS50011">
    <property type="entry name" value="PROTEIN_KINASE_DOM"/>
    <property type="match status" value="1"/>
</dbReference>
<evidence type="ECO:0000259" key="6">
    <source>
        <dbReference type="PROSITE" id="PS50011"/>
    </source>
</evidence>
<keyword evidence="5" id="KW-0067">ATP-binding</keyword>
<gene>
    <name evidence="7" type="ORF">Pfra01_001058600</name>
</gene>
<dbReference type="EMBL" id="BSXT01001031">
    <property type="protein sequence ID" value="GMF37620.1"/>
    <property type="molecule type" value="Genomic_DNA"/>
</dbReference>
<dbReference type="OrthoDB" id="76001at2759"/>
<dbReference type="Pfam" id="PF00069">
    <property type="entry name" value="Pkinase"/>
    <property type="match status" value="1"/>
</dbReference>
<sequence length="307" mass="34651">MGVWVVAALKRIPKSMVVTEQQKRRLEEEKFILEKVSSPFLCRGFESVETTDEIAFVQEYIEGRPLYECVWKYRETGRIPEHVAKFFAAQLVLALRDLHAQGFAHRDFKSGNVLVAIDGFVKVIDFGLAKRIALDAGAAGDPTERTQSMVGTHYVMAPEVSLGVVIYEMVVGHPPWEYQCPPDSTMDAYFHRIECISSSPFQADTESHVALSADLRSLVRSAFFSFQFSNRVLPRSNSHHDAQVMHHAWFQDIAWGLLEIKDASVVVLYDSNADYNAARVRTPARHESISSAESVDPEDNAKYFADF</sequence>
<dbReference type="GO" id="GO:0004691">
    <property type="term" value="F:cAMP-dependent protein kinase activity"/>
    <property type="evidence" value="ECO:0007669"/>
    <property type="project" value="TreeGrafter"/>
</dbReference>
<protein>
    <submittedName>
        <fullName evidence="7">Unnamed protein product</fullName>
    </submittedName>
</protein>
<evidence type="ECO:0000256" key="5">
    <source>
        <dbReference type="ARBA" id="ARBA00022840"/>
    </source>
</evidence>
<dbReference type="PROSITE" id="PS00108">
    <property type="entry name" value="PROTEIN_KINASE_ST"/>
    <property type="match status" value="1"/>
</dbReference>
<evidence type="ECO:0000256" key="2">
    <source>
        <dbReference type="ARBA" id="ARBA00022679"/>
    </source>
</evidence>
<accession>A0A9W7CRK3</accession>